<reference evidence="5" key="1">
    <citation type="journal article" date="2019" name="Curr. Biol.">
        <title>Genome Sequence of Striga asiatica Provides Insight into the Evolution of Plant Parasitism.</title>
        <authorList>
            <person name="Yoshida S."/>
            <person name="Kim S."/>
            <person name="Wafula E.K."/>
            <person name="Tanskanen J."/>
            <person name="Kim Y.M."/>
            <person name="Honaas L."/>
            <person name="Yang Z."/>
            <person name="Spallek T."/>
            <person name="Conn C.E."/>
            <person name="Ichihashi Y."/>
            <person name="Cheong K."/>
            <person name="Cui S."/>
            <person name="Der J.P."/>
            <person name="Gundlach H."/>
            <person name="Jiao Y."/>
            <person name="Hori C."/>
            <person name="Ishida J.K."/>
            <person name="Kasahara H."/>
            <person name="Kiba T."/>
            <person name="Kim M.S."/>
            <person name="Koo N."/>
            <person name="Laohavisit A."/>
            <person name="Lee Y.H."/>
            <person name="Lumba S."/>
            <person name="McCourt P."/>
            <person name="Mortimer J.C."/>
            <person name="Mutuku J.M."/>
            <person name="Nomura T."/>
            <person name="Sasaki-Sekimoto Y."/>
            <person name="Seto Y."/>
            <person name="Wang Y."/>
            <person name="Wakatake T."/>
            <person name="Sakakibara H."/>
            <person name="Demura T."/>
            <person name="Yamaguchi S."/>
            <person name="Yoneyama K."/>
            <person name="Manabe R.I."/>
            <person name="Nelson D.C."/>
            <person name="Schulman A.H."/>
            <person name="Timko M.P."/>
            <person name="dePamphilis C.W."/>
            <person name="Choi D."/>
            <person name="Shirasu K."/>
        </authorList>
    </citation>
    <scope>NUCLEOTIDE SEQUENCE [LARGE SCALE GENOMIC DNA]</scope>
    <source>
        <strain evidence="5">cv. UVA1</strain>
    </source>
</reference>
<evidence type="ECO:0000256" key="2">
    <source>
        <dbReference type="SAM" id="MobiDB-lite"/>
    </source>
</evidence>
<gene>
    <name evidence="4" type="ORF">STAS_12131</name>
</gene>
<accession>A0A5A7PT36</accession>
<dbReference type="SUPFAM" id="SSF50978">
    <property type="entry name" value="WD40 repeat-like"/>
    <property type="match status" value="1"/>
</dbReference>
<evidence type="ECO:0000259" key="3">
    <source>
        <dbReference type="SMART" id="SM00225"/>
    </source>
</evidence>
<organism evidence="4 5">
    <name type="scientific">Striga asiatica</name>
    <name type="common">Asiatic witchweed</name>
    <name type="synonym">Buchnera asiatica</name>
    <dbReference type="NCBI Taxonomy" id="4170"/>
    <lineage>
        <taxon>Eukaryota</taxon>
        <taxon>Viridiplantae</taxon>
        <taxon>Streptophyta</taxon>
        <taxon>Embryophyta</taxon>
        <taxon>Tracheophyta</taxon>
        <taxon>Spermatophyta</taxon>
        <taxon>Magnoliopsida</taxon>
        <taxon>eudicotyledons</taxon>
        <taxon>Gunneridae</taxon>
        <taxon>Pentapetalae</taxon>
        <taxon>asterids</taxon>
        <taxon>lamiids</taxon>
        <taxon>Lamiales</taxon>
        <taxon>Orobanchaceae</taxon>
        <taxon>Buchnereae</taxon>
        <taxon>Striga</taxon>
    </lineage>
</organism>
<dbReference type="EMBL" id="BKCP01005028">
    <property type="protein sequence ID" value="GER35828.1"/>
    <property type="molecule type" value="Genomic_DNA"/>
</dbReference>
<comment type="pathway">
    <text evidence="1">Protein modification; protein ubiquitination.</text>
</comment>
<dbReference type="PANTHER" id="PTHR14499:SF116">
    <property type="entry name" value="OSJNBA0029H02.24 PROTEIN"/>
    <property type="match status" value="1"/>
</dbReference>
<dbReference type="Gene3D" id="3.30.710.10">
    <property type="entry name" value="Potassium Channel Kv1.1, Chain A"/>
    <property type="match status" value="1"/>
</dbReference>
<dbReference type="CDD" id="cd18316">
    <property type="entry name" value="BTB_POZ_KCTD-like"/>
    <property type="match status" value="1"/>
</dbReference>
<sequence length="651" mass="71612">MGPQRDRVKFNVSGRIFETTATTLANAGRDSLFGALLDSNWNLLPSPSPDHHHFIDRNPDCFAVLLDLLRTGGLHIPPNLPEKLLYREALYYGLLTHVRAASWGPFDGNALRLSASVPGRAPGDGTAIRAGPDGGCCVAHGSVVHVYDWMLDEHPPINLDYQRVNDVVWVDSENIAVSACERLGRSDDGGIGLFGSSDGELRCKFRVAHGNRVKSFTGGALSFNSDYKIFASCKGRSNEYGIGVWDRVTGRQVDFFYEPSGWSLGEADRLQWLDGANCLLVATLFPRKDNCYISLLDFREKSMVWSWSDVGAVGSEDRRVRDAIAMEEMSSVCVVNEYEDLGFMDLRRAGGVIRWSSRSRVMKGKMPDETCYPKLALSGGQLFSSMNDCVSVFCGPDWVLTSRLRNSYGGSICDFSIGGDRLFALHSEENVFDVWETPSPPIIVVKILYCLLKDTMILPKHETYRTILANFPRINALFCSIMGFVLCLAYGKEDGLAPSGNFTFNTTARVHGEKVWTKKTRQEKPRSNTTATLGRVGQHLGSKDMDTGSLETAAWTTFGTTSNKVGGNNKVLVPVSSELDPSKHRAVQFVDVHPRSGNPSKGRHGPDIGTPNGSDHPKEPPNEALLEAERDVTMNEDTLVMALDTADAGYC</sequence>
<dbReference type="InterPro" id="IPR000210">
    <property type="entry name" value="BTB/POZ_dom"/>
</dbReference>
<dbReference type="InterPro" id="IPR015943">
    <property type="entry name" value="WD40/YVTN_repeat-like_dom_sf"/>
</dbReference>
<evidence type="ECO:0000313" key="5">
    <source>
        <dbReference type="Proteomes" id="UP000325081"/>
    </source>
</evidence>
<dbReference type="InterPro" id="IPR003131">
    <property type="entry name" value="T1-type_BTB"/>
</dbReference>
<dbReference type="PANTHER" id="PTHR14499">
    <property type="entry name" value="POTASSIUM CHANNEL TETRAMERIZATION DOMAIN-CONTAINING"/>
    <property type="match status" value="1"/>
</dbReference>
<proteinExistence type="predicted"/>
<dbReference type="GO" id="GO:0051260">
    <property type="term" value="P:protein homooligomerization"/>
    <property type="evidence" value="ECO:0007669"/>
    <property type="project" value="InterPro"/>
</dbReference>
<feature type="domain" description="BTB" evidence="3">
    <location>
        <begin position="6"/>
        <end position="109"/>
    </location>
</feature>
<evidence type="ECO:0000313" key="4">
    <source>
        <dbReference type="EMBL" id="GER35828.1"/>
    </source>
</evidence>
<feature type="region of interest" description="Disordered" evidence="2">
    <location>
        <begin position="592"/>
        <end position="622"/>
    </location>
</feature>
<dbReference type="Proteomes" id="UP000325081">
    <property type="component" value="Unassembled WGS sequence"/>
</dbReference>
<dbReference type="SMART" id="SM00225">
    <property type="entry name" value="BTB"/>
    <property type="match status" value="1"/>
</dbReference>
<dbReference type="InterPro" id="IPR011333">
    <property type="entry name" value="SKP1/BTB/POZ_sf"/>
</dbReference>
<keyword evidence="5" id="KW-1185">Reference proteome</keyword>
<protein>
    <submittedName>
        <fullName evidence="4">BTB/POZ domain-containing protein At2g24240</fullName>
    </submittedName>
</protein>
<dbReference type="Pfam" id="PF02214">
    <property type="entry name" value="BTB_2"/>
    <property type="match status" value="1"/>
</dbReference>
<dbReference type="OrthoDB" id="2414723at2759"/>
<dbReference type="AlphaFoldDB" id="A0A5A7PT36"/>
<dbReference type="InterPro" id="IPR057441">
    <property type="entry name" value="Beta_prop_At2g24240"/>
</dbReference>
<evidence type="ECO:0000256" key="1">
    <source>
        <dbReference type="ARBA" id="ARBA00004906"/>
    </source>
</evidence>
<dbReference type="Gene3D" id="2.130.10.10">
    <property type="entry name" value="YVTN repeat-like/Quinoprotein amine dehydrogenase"/>
    <property type="match status" value="1"/>
</dbReference>
<name>A0A5A7PT36_STRAF</name>
<dbReference type="InterPro" id="IPR036322">
    <property type="entry name" value="WD40_repeat_dom_sf"/>
</dbReference>
<dbReference type="SUPFAM" id="SSF54695">
    <property type="entry name" value="POZ domain"/>
    <property type="match status" value="1"/>
</dbReference>
<dbReference type="Pfam" id="PF25279">
    <property type="entry name" value="Beta_prop_At2g24240"/>
    <property type="match status" value="1"/>
</dbReference>
<comment type="caution">
    <text evidence="4">The sequence shown here is derived from an EMBL/GenBank/DDBJ whole genome shotgun (WGS) entry which is preliminary data.</text>
</comment>